<sequence>MYSLVSSSYRQKHLKNGWQPSTHQSRRGADSRIWETWVAVGIEAVDRIVEVLLVELLGQGPAEAVEIGDVEIIFLAECCELIVIGDRMKLSTSQSTPVDCF</sequence>
<name>M0NFF1_9EURY</name>
<evidence type="ECO:0000256" key="1">
    <source>
        <dbReference type="SAM" id="MobiDB-lite"/>
    </source>
</evidence>
<organism evidence="2 3">
    <name type="scientific">Halococcus thailandensis JCM 13552</name>
    <dbReference type="NCBI Taxonomy" id="1227457"/>
    <lineage>
        <taxon>Archaea</taxon>
        <taxon>Methanobacteriati</taxon>
        <taxon>Methanobacteriota</taxon>
        <taxon>Stenosarchaea group</taxon>
        <taxon>Halobacteria</taxon>
        <taxon>Halobacteriales</taxon>
        <taxon>Halococcaceae</taxon>
        <taxon>Halococcus</taxon>
    </lineage>
</organism>
<dbReference type="AlphaFoldDB" id="M0NFF1"/>
<evidence type="ECO:0000313" key="2">
    <source>
        <dbReference type="EMBL" id="EMA56702.1"/>
    </source>
</evidence>
<accession>M0NFF1</accession>
<proteinExistence type="predicted"/>
<dbReference type="PATRIC" id="fig|1227457.3.peg.163"/>
<keyword evidence="3" id="KW-1185">Reference proteome</keyword>
<dbReference type="EMBL" id="AOMF01000022">
    <property type="protein sequence ID" value="EMA56702.1"/>
    <property type="molecule type" value="Genomic_DNA"/>
</dbReference>
<protein>
    <submittedName>
        <fullName evidence="2">Uncharacterized protein</fullName>
    </submittedName>
</protein>
<comment type="caution">
    <text evidence="2">The sequence shown here is derived from an EMBL/GenBank/DDBJ whole genome shotgun (WGS) entry which is preliminary data.</text>
</comment>
<dbReference type="Proteomes" id="UP000011680">
    <property type="component" value="Unassembled WGS sequence"/>
</dbReference>
<evidence type="ECO:0000313" key="3">
    <source>
        <dbReference type="Proteomes" id="UP000011680"/>
    </source>
</evidence>
<gene>
    <name evidence="2" type="ORF">C451_00920</name>
</gene>
<feature type="region of interest" description="Disordered" evidence="1">
    <location>
        <begin position="1"/>
        <end position="30"/>
    </location>
</feature>
<reference evidence="2 3" key="1">
    <citation type="journal article" date="2014" name="PLoS Genet.">
        <title>Phylogenetically driven sequencing of extremely halophilic archaea reveals strategies for static and dynamic osmo-response.</title>
        <authorList>
            <person name="Becker E.A."/>
            <person name="Seitzer P.M."/>
            <person name="Tritt A."/>
            <person name="Larsen D."/>
            <person name="Krusor M."/>
            <person name="Yao A.I."/>
            <person name="Wu D."/>
            <person name="Madern D."/>
            <person name="Eisen J.A."/>
            <person name="Darling A.E."/>
            <person name="Facciotti M.T."/>
        </authorList>
    </citation>
    <scope>NUCLEOTIDE SEQUENCE [LARGE SCALE GENOMIC DNA]</scope>
    <source>
        <strain evidence="2 3">JCM 13552</strain>
    </source>
</reference>